<dbReference type="GO" id="GO:0003677">
    <property type="term" value="F:DNA binding"/>
    <property type="evidence" value="ECO:0007669"/>
    <property type="project" value="UniProtKB-UniRule"/>
</dbReference>
<reference evidence="5" key="1">
    <citation type="submission" date="2016-08" db="EMBL/GenBank/DDBJ databases">
        <authorList>
            <person name="Varghese N."/>
            <person name="Submissions Spin"/>
        </authorList>
    </citation>
    <scope>NUCLEOTIDE SEQUENCE [LARGE SCALE GENOMIC DNA]</scope>
    <source>
        <strain evidence="5">CCBAU 57015</strain>
    </source>
</reference>
<dbReference type="GO" id="GO:0043590">
    <property type="term" value="C:bacterial nucleoid"/>
    <property type="evidence" value="ECO:0007669"/>
    <property type="project" value="UniProtKB-UniRule"/>
</dbReference>
<evidence type="ECO:0000313" key="4">
    <source>
        <dbReference type="EMBL" id="SCB38651.1"/>
    </source>
</evidence>
<dbReference type="Proteomes" id="UP000186228">
    <property type="component" value="Unassembled WGS sequence"/>
</dbReference>
<dbReference type="GO" id="GO:0005829">
    <property type="term" value="C:cytosol"/>
    <property type="evidence" value="ECO:0007669"/>
    <property type="project" value="TreeGrafter"/>
</dbReference>
<dbReference type="InterPro" id="IPR036894">
    <property type="entry name" value="YbaB-like_sf"/>
</dbReference>
<dbReference type="SUPFAM" id="SSF82607">
    <property type="entry name" value="YbaB-like"/>
    <property type="match status" value="1"/>
</dbReference>
<keyword evidence="2" id="KW-0963">Cytoplasm</keyword>
<name>A0A1C3WF95_9HYPH</name>
<evidence type="ECO:0000256" key="1">
    <source>
        <dbReference type="ARBA" id="ARBA00023125"/>
    </source>
</evidence>
<organism evidence="4 5">
    <name type="scientific">Rhizobium hainanense</name>
    <dbReference type="NCBI Taxonomy" id="52131"/>
    <lineage>
        <taxon>Bacteria</taxon>
        <taxon>Pseudomonadati</taxon>
        <taxon>Pseudomonadota</taxon>
        <taxon>Alphaproteobacteria</taxon>
        <taxon>Hyphomicrobiales</taxon>
        <taxon>Rhizobiaceae</taxon>
        <taxon>Rhizobium/Agrobacterium group</taxon>
        <taxon>Rhizobium</taxon>
    </lineage>
</organism>
<proteinExistence type="inferred from homology"/>
<sequence length="134" mass="14593">MEPHRLEAVGETSWLIKETLAEEGPKTMRDIMGMMGKVKEMQAKMEKMQSEIADIRVEGKAGGGLVTVTVNGKGLMLGIKIDPSLFKEDDVEILEDLIVAANKDAQEKAEAIAAEKTRELTAGLPIPPGFKLPF</sequence>
<comment type="similarity">
    <text evidence="2">Belongs to the YbaB/EbfC family.</text>
</comment>
<dbReference type="NCBIfam" id="TIGR00103">
    <property type="entry name" value="DNA_YbaB_EbfC"/>
    <property type="match status" value="1"/>
</dbReference>
<evidence type="ECO:0000313" key="5">
    <source>
        <dbReference type="Proteomes" id="UP000186228"/>
    </source>
</evidence>
<comment type="subunit">
    <text evidence="2">Homodimer.</text>
</comment>
<protein>
    <recommendedName>
        <fullName evidence="2">Nucleoid-associated protein GA0061100_11766</fullName>
    </recommendedName>
</protein>
<dbReference type="InterPro" id="IPR004401">
    <property type="entry name" value="YbaB/EbfC"/>
</dbReference>
<accession>A0A1C3WF95</accession>
<dbReference type="PANTHER" id="PTHR33449">
    <property type="entry name" value="NUCLEOID-ASSOCIATED PROTEIN YBAB"/>
    <property type="match status" value="1"/>
</dbReference>
<keyword evidence="1 2" id="KW-0238">DNA-binding</keyword>
<comment type="function">
    <text evidence="2">Binds to DNA and alters its conformation. May be involved in regulation of gene expression, nucleoid organization and DNA protection.</text>
</comment>
<evidence type="ECO:0000256" key="3">
    <source>
        <dbReference type="SAM" id="Coils"/>
    </source>
</evidence>
<dbReference type="AlphaFoldDB" id="A0A1C3WF95"/>
<dbReference type="Gene3D" id="3.30.1310.10">
    <property type="entry name" value="Nucleoid-associated protein YbaB-like domain"/>
    <property type="match status" value="1"/>
</dbReference>
<keyword evidence="5" id="KW-1185">Reference proteome</keyword>
<dbReference type="Pfam" id="PF02575">
    <property type="entry name" value="YbaB_DNA_bd"/>
    <property type="match status" value="1"/>
</dbReference>
<dbReference type="HAMAP" id="MF_00274">
    <property type="entry name" value="DNA_YbaB_EbfC"/>
    <property type="match status" value="1"/>
</dbReference>
<keyword evidence="3" id="KW-0175">Coiled coil</keyword>
<dbReference type="EMBL" id="FMAC01000017">
    <property type="protein sequence ID" value="SCB38651.1"/>
    <property type="molecule type" value="Genomic_DNA"/>
</dbReference>
<dbReference type="PANTHER" id="PTHR33449:SF1">
    <property type="entry name" value="NUCLEOID-ASSOCIATED PROTEIN YBAB"/>
    <property type="match status" value="1"/>
</dbReference>
<dbReference type="STRING" id="52131.GA0061100_11766"/>
<feature type="coiled-coil region" evidence="3">
    <location>
        <begin position="31"/>
        <end position="58"/>
    </location>
</feature>
<comment type="subcellular location">
    <subcellularLocation>
        <location evidence="2">Cytoplasm</location>
        <location evidence="2">Nucleoid</location>
    </subcellularLocation>
</comment>
<evidence type="ECO:0000256" key="2">
    <source>
        <dbReference type="HAMAP-Rule" id="MF_00274"/>
    </source>
</evidence>
<gene>
    <name evidence="4" type="ORF">GA0061100_11766</name>
</gene>